<reference evidence="3" key="1">
    <citation type="submission" date="2017-05" db="UniProtKB">
        <authorList>
            <consortium name="EnsemblMetazoa"/>
        </authorList>
    </citation>
    <scope>IDENTIFICATION</scope>
</reference>
<dbReference type="Gene3D" id="2.60.40.10">
    <property type="entry name" value="Immunoglobulins"/>
    <property type="match status" value="1"/>
</dbReference>
<comment type="function">
    <text evidence="1">Non-catalytic subunit of AMP-activated protein kinase (AMPK), an energy sensor protein kinase that plays a key role in regulating cellular energy metabolism. In response to reduction of intracellular ATP levels, AMPK activates energy-producing pathways and inhibits energy-consuming processes: inhibits protein, carbohydrate and lipid biosynthesis, as well as cell growth and proliferation. AMPK acts via direct phosphorylation of metabolic enzymes, and by longer-term effects via phosphorylation of transcription regulators. Also acts as a regulator of cellular polarity by remodeling the actin cytoskeleton; probably by indirectly activating myosin. Beta non-catalytic subunit acts as a scaffold on which the AMPK complex assembles, via its C-terminus that bridges alpha (PRKAA1 or PRKAA2) and gamma subunits (PRKAG1, PRKAG2 or PRKAG3).</text>
</comment>
<dbReference type="InterPro" id="IPR029058">
    <property type="entry name" value="AB_hydrolase_fold"/>
</dbReference>
<proteinExistence type="predicted"/>
<dbReference type="InterPro" id="IPR000801">
    <property type="entry name" value="Esterase-like"/>
</dbReference>
<protein>
    <recommendedName>
        <fullName evidence="2">AMP-activated protein kinase glycogen-binding domain-containing protein</fullName>
    </recommendedName>
</protein>
<evidence type="ECO:0000256" key="1">
    <source>
        <dbReference type="ARBA" id="ARBA00025180"/>
    </source>
</evidence>
<dbReference type="Gene3D" id="3.40.50.1820">
    <property type="entry name" value="alpha/beta hydrolase"/>
    <property type="match status" value="1"/>
</dbReference>
<dbReference type="SUPFAM" id="SSF81296">
    <property type="entry name" value="E set domains"/>
    <property type="match status" value="1"/>
</dbReference>
<accession>A0A1X7VKG4</accession>
<dbReference type="CDD" id="cd02859">
    <property type="entry name" value="E_set_AMPKbeta_like_N"/>
    <property type="match status" value="1"/>
</dbReference>
<organism evidence="3">
    <name type="scientific">Amphimedon queenslandica</name>
    <name type="common">Sponge</name>
    <dbReference type="NCBI Taxonomy" id="400682"/>
    <lineage>
        <taxon>Eukaryota</taxon>
        <taxon>Metazoa</taxon>
        <taxon>Porifera</taxon>
        <taxon>Demospongiae</taxon>
        <taxon>Heteroscleromorpha</taxon>
        <taxon>Haplosclerida</taxon>
        <taxon>Niphatidae</taxon>
        <taxon>Amphimedon</taxon>
    </lineage>
</organism>
<dbReference type="InterPro" id="IPR032640">
    <property type="entry name" value="AMPK1_CBM"/>
</dbReference>
<feature type="domain" description="AMP-activated protein kinase glycogen-binding" evidence="2">
    <location>
        <begin position="29"/>
        <end position="100"/>
    </location>
</feature>
<dbReference type="PANTHER" id="PTHR48098">
    <property type="entry name" value="ENTEROCHELIN ESTERASE-RELATED"/>
    <property type="match status" value="1"/>
</dbReference>
<dbReference type="Pfam" id="PF16561">
    <property type="entry name" value="AMPK1_CBM"/>
    <property type="match status" value="1"/>
</dbReference>
<dbReference type="STRING" id="400682.A0A1X7VKG4"/>
<dbReference type="InterPro" id="IPR014756">
    <property type="entry name" value="Ig_E-set"/>
</dbReference>
<dbReference type="InParanoid" id="A0A1X7VKG4"/>
<dbReference type="PANTHER" id="PTHR48098:SF6">
    <property type="entry name" value="FERRI-BACILLIBACTIN ESTERASE BESA"/>
    <property type="match status" value="1"/>
</dbReference>
<dbReference type="InterPro" id="IPR050583">
    <property type="entry name" value="Mycobacterial_A85_antigen"/>
</dbReference>
<dbReference type="AlphaFoldDB" id="A0A1X7VKG4"/>
<sequence>MEASESRNEWSFKDEFWFPVQFICESYAKKEVFLHGDFNGWKSTEKHRMQFKDGCYRLVLLLSEGYYHYKFFVDGIYERDEANPHVSGPFGNSIMFVHMDPNVYGMRNNIGILERSYGRPDWCGRELISEWFPLPSDIASFGILQRPLFVYLPYSYYSTPSKRYPVLYALDGQNLFSTNDGLPFGGWYLDQKLDDWWSNEVLPEFILVAIPNSDYLCIGNRQREYTARDFFALEDEPFVQYLLQVIKPKIDDNYRTLSDSSHTYILGASLGGLLAFLLQLSFPDTFSCAVCISPAFWFIDSKNESAFTAFKKKHHSKCKLYIDSGDGEGDNKELIREMSELFKESEKENGIQNLMYYYDQCKDKVSLNVTHAENVWRDRIIVGLKFAFQV</sequence>
<dbReference type="eggNOG" id="ENOG502S331">
    <property type="taxonomic scope" value="Eukaryota"/>
</dbReference>
<evidence type="ECO:0000313" key="3">
    <source>
        <dbReference type="EnsemblMetazoa" id="Aqu2.1.40404_001"/>
    </source>
</evidence>
<dbReference type="Pfam" id="PF00756">
    <property type="entry name" value="Esterase"/>
    <property type="match status" value="1"/>
</dbReference>
<dbReference type="SUPFAM" id="SSF53474">
    <property type="entry name" value="alpha/beta-Hydrolases"/>
    <property type="match status" value="1"/>
</dbReference>
<dbReference type="InterPro" id="IPR013783">
    <property type="entry name" value="Ig-like_fold"/>
</dbReference>
<name>A0A1X7VKG4_AMPQE</name>
<evidence type="ECO:0000259" key="2">
    <source>
        <dbReference type="Pfam" id="PF16561"/>
    </source>
</evidence>
<dbReference type="EnsemblMetazoa" id="Aqu2.1.40404_001">
    <property type="protein sequence ID" value="Aqu2.1.40404_001"/>
    <property type="gene ID" value="Aqu2.1.40404"/>
</dbReference>